<dbReference type="EMBL" id="CABIKO010000254">
    <property type="protein sequence ID" value="VVA32616.1"/>
    <property type="molecule type" value="Genomic_DNA"/>
</dbReference>
<accession>A0A5E4FYK7</accession>
<dbReference type="InParanoid" id="A0A5E4FYK7"/>
<proteinExistence type="predicted"/>
<name>A0A5E4FYK7_PRUDU</name>
<sequence length="89" mass="10087">LAQNHLRTQGRSPSHHRPNQWRTWNWLPFMTTSRIDRSGSVPRSRQSFVLTWSPSSASTPKSLHGPTMTCLAYHQTSYLIGLASILPSD</sequence>
<dbReference type="AlphaFoldDB" id="A0A5E4FYK7"/>
<evidence type="ECO:0000313" key="1">
    <source>
        <dbReference type="EMBL" id="VVA32616.1"/>
    </source>
</evidence>
<protein>
    <submittedName>
        <fullName evidence="1">Uncharacterized protein</fullName>
    </submittedName>
</protein>
<reference evidence="2" key="1">
    <citation type="journal article" date="2020" name="Plant J.">
        <title>Transposons played a major role in the diversification between the closely related almond and peach genomes: results from the almond genome sequence.</title>
        <authorList>
            <person name="Alioto T."/>
            <person name="Alexiou K.G."/>
            <person name="Bardil A."/>
            <person name="Barteri F."/>
            <person name="Castanera R."/>
            <person name="Cruz F."/>
            <person name="Dhingra A."/>
            <person name="Duval H."/>
            <person name="Fernandez I Marti A."/>
            <person name="Frias L."/>
            <person name="Galan B."/>
            <person name="Garcia J.L."/>
            <person name="Howad W."/>
            <person name="Gomez-Garrido J."/>
            <person name="Gut M."/>
            <person name="Julca I."/>
            <person name="Morata J."/>
            <person name="Puigdomenech P."/>
            <person name="Ribeca P."/>
            <person name="Rubio Cabetas M.J."/>
            <person name="Vlasova A."/>
            <person name="Wirthensohn M."/>
            <person name="Garcia-Mas J."/>
            <person name="Gabaldon T."/>
            <person name="Casacuberta J.M."/>
            <person name="Arus P."/>
        </authorList>
    </citation>
    <scope>NUCLEOTIDE SEQUENCE [LARGE SCALE GENOMIC DNA]</scope>
    <source>
        <strain evidence="2">cv. Texas</strain>
    </source>
</reference>
<feature type="non-terminal residue" evidence="1">
    <location>
        <position position="1"/>
    </location>
</feature>
<organism evidence="1 2">
    <name type="scientific">Prunus dulcis</name>
    <name type="common">Almond</name>
    <name type="synonym">Amygdalus dulcis</name>
    <dbReference type="NCBI Taxonomy" id="3755"/>
    <lineage>
        <taxon>Eukaryota</taxon>
        <taxon>Viridiplantae</taxon>
        <taxon>Streptophyta</taxon>
        <taxon>Embryophyta</taxon>
        <taxon>Tracheophyta</taxon>
        <taxon>Spermatophyta</taxon>
        <taxon>Magnoliopsida</taxon>
        <taxon>eudicotyledons</taxon>
        <taxon>Gunneridae</taxon>
        <taxon>Pentapetalae</taxon>
        <taxon>rosids</taxon>
        <taxon>fabids</taxon>
        <taxon>Rosales</taxon>
        <taxon>Rosaceae</taxon>
        <taxon>Amygdaloideae</taxon>
        <taxon>Amygdaleae</taxon>
        <taxon>Prunus</taxon>
    </lineage>
</organism>
<feature type="non-terminal residue" evidence="1">
    <location>
        <position position="89"/>
    </location>
</feature>
<dbReference type="Proteomes" id="UP000327085">
    <property type="component" value="Chromosome 3"/>
</dbReference>
<evidence type="ECO:0000313" key="2">
    <source>
        <dbReference type="Proteomes" id="UP000327085"/>
    </source>
</evidence>
<gene>
    <name evidence="1" type="ORF">ALMOND_2B007848</name>
</gene>